<dbReference type="InterPro" id="IPR011992">
    <property type="entry name" value="EF-hand-dom_pair"/>
</dbReference>
<organism evidence="4 5">
    <name type="scientific">Marchantia polymorpha subsp. ruderalis</name>
    <dbReference type="NCBI Taxonomy" id="1480154"/>
    <lineage>
        <taxon>Eukaryota</taxon>
        <taxon>Viridiplantae</taxon>
        <taxon>Streptophyta</taxon>
        <taxon>Embryophyta</taxon>
        <taxon>Marchantiophyta</taxon>
        <taxon>Marchantiopsida</taxon>
        <taxon>Marchantiidae</taxon>
        <taxon>Marchantiales</taxon>
        <taxon>Marchantiaceae</taxon>
        <taxon>Marchantia</taxon>
    </lineage>
</organism>
<dbReference type="Pfam" id="PF13499">
    <property type="entry name" value="EF-hand_7"/>
    <property type="match status" value="2"/>
</dbReference>
<dbReference type="PROSITE" id="PS00018">
    <property type="entry name" value="EF_HAND_1"/>
    <property type="match status" value="3"/>
</dbReference>
<dbReference type="GO" id="GO:0043226">
    <property type="term" value="C:organelle"/>
    <property type="evidence" value="ECO:0007669"/>
    <property type="project" value="UniProtKB-ARBA"/>
</dbReference>
<dbReference type="SMART" id="SM00054">
    <property type="entry name" value="EFh"/>
    <property type="match status" value="3"/>
</dbReference>
<dbReference type="InterPro" id="IPR002048">
    <property type="entry name" value="EF_hand_dom"/>
</dbReference>
<evidence type="ECO:0000259" key="3">
    <source>
        <dbReference type="PROSITE" id="PS50222"/>
    </source>
</evidence>
<feature type="domain" description="EF-hand" evidence="3">
    <location>
        <begin position="143"/>
        <end position="178"/>
    </location>
</feature>
<dbReference type="InterPro" id="IPR018247">
    <property type="entry name" value="EF_Hand_1_Ca_BS"/>
</dbReference>
<dbReference type="PANTHER" id="PTHR23050">
    <property type="entry name" value="CALCIUM BINDING PROTEIN"/>
    <property type="match status" value="1"/>
</dbReference>
<keyword evidence="5" id="KW-1185">Reference proteome</keyword>
<feature type="domain" description="EF-hand" evidence="3">
    <location>
        <begin position="100"/>
        <end position="135"/>
    </location>
</feature>
<proteinExistence type="predicted"/>
<dbReference type="AlphaFoldDB" id="A0A176W1K9"/>
<protein>
    <recommendedName>
        <fullName evidence="3">EF-hand domain-containing protein</fullName>
    </recommendedName>
</protein>
<dbReference type="EMBL" id="LVLJ01002026">
    <property type="protein sequence ID" value="OAE26950.1"/>
    <property type="molecule type" value="Genomic_DNA"/>
</dbReference>
<keyword evidence="1" id="KW-0677">Repeat</keyword>
<name>A0A176W1K9_MARPO</name>
<dbReference type="PROSITE" id="PS50222">
    <property type="entry name" value="EF_HAND_2"/>
    <property type="match status" value="3"/>
</dbReference>
<dbReference type="GO" id="GO:0005509">
    <property type="term" value="F:calcium ion binding"/>
    <property type="evidence" value="ECO:0007669"/>
    <property type="project" value="InterPro"/>
</dbReference>
<comment type="caution">
    <text evidence="4">The sequence shown here is derived from an EMBL/GenBank/DDBJ whole genome shotgun (WGS) entry which is preliminary data.</text>
</comment>
<dbReference type="InterPro" id="IPR050145">
    <property type="entry name" value="Centrin_CML-like"/>
</dbReference>
<dbReference type="Gene3D" id="1.10.238.10">
    <property type="entry name" value="EF-hand"/>
    <property type="match status" value="2"/>
</dbReference>
<dbReference type="FunFam" id="1.10.238.10:FF:000178">
    <property type="entry name" value="Calmodulin-2 A"/>
    <property type="match status" value="1"/>
</dbReference>
<evidence type="ECO:0000256" key="1">
    <source>
        <dbReference type="ARBA" id="ARBA00022737"/>
    </source>
</evidence>
<evidence type="ECO:0000313" key="5">
    <source>
        <dbReference type="Proteomes" id="UP000077202"/>
    </source>
</evidence>
<dbReference type="Proteomes" id="UP000077202">
    <property type="component" value="Unassembled WGS sequence"/>
</dbReference>
<sequence>MLKLLGSLFSKEVKVPGIAVVRNGNPFAEILSTDPAASSSTSPTRSTVQRIELKPPPVLDLFEREQQNVHEAFRIIDKNGDGKISQDELGAMWERLGEKVTDEELRLMVEQADTNGDGEIDLDEFVILSRNIGLGGHDHDLEKRAEELRLAFNVADSDRDGFISAADLQKLMRRLGKRKATIRETTTMVKCVDSDDVRPCIRSPKSCSSFSTSSKEVDVCSRQQQQRASSSRAYRAMMGCTTDLPIRRLLIYEAGKL</sequence>
<dbReference type="CDD" id="cd00051">
    <property type="entry name" value="EFh"/>
    <property type="match status" value="1"/>
</dbReference>
<evidence type="ECO:0000313" key="4">
    <source>
        <dbReference type="EMBL" id="OAE26950.1"/>
    </source>
</evidence>
<gene>
    <name evidence="4" type="ORF">AXG93_2277s1030</name>
</gene>
<feature type="domain" description="EF-hand" evidence="3">
    <location>
        <begin position="64"/>
        <end position="99"/>
    </location>
</feature>
<evidence type="ECO:0000256" key="2">
    <source>
        <dbReference type="ARBA" id="ARBA00022837"/>
    </source>
</evidence>
<dbReference type="SUPFAM" id="SSF47473">
    <property type="entry name" value="EF-hand"/>
    <property type="match status" value="1"/>
</dbReference>
<keyword evidence="2" id="KW-0106">Calcium</keyword>
<accession>A0A176W1K9</accession>
<reference evidence="4" key="1">
    <citation type="submission" date="2016-03" db="EMBL/GenBank/DDBJ databases">
        <title>Mechanisms controlling the formation of the plant cell surface in tip-growing cells are functionally conserved among land plants.</title>
        <authorList>
            <person name="Honkanen S."/>
            <person name="Jones V.A."/>
            <person name="Morieri G."/>
            <person name="Champion C."/>
            <person name="Hetherington A.J."/>
            <person name="Kelly S."/>
            <person name="Saint-Marcoux D."/>
            <person name="Proust H."/>
            <person name="Prescott H."/>
            <person name="Dolan L."/>
        </authorList>
    </citation>
    <scope>NUCLEOTIDE SEQUENCE [LARGE SCALE GENOMIC DNA]</scope>
    <source>
        <tissue evidence="4">Whole gametophyte</tissue>
    </source>
</reference>